<reference evidence="2" key="1">
    <citation type="journal article" date="2015" name="Nature">
        <title>Complex archaea that bridge the gap between prokaryotes and eukaryotes.</title>
        <authorList>
            <person name="Spang A."/>
            <person name="Saw J.H."/>
            <person name="Jorgensen S.L."/>
            <person name="Zaremba-Niedzwiedzka K."/>
            <person name="Martijn J."/>
            <person name="Lind A.E."/>
            <person name="van Eijk R."/>
            <person name="Schleper C."/>
            <person name="Guy L."/>
            <person name="Ettema T.J."/>
        </authorList>
    </citation>
    <scope>NUCLEOTIDE SEQUENCE</scope>
</reference>
<evidence type="ECO:0000256" key="1">
    <source>
        <dbReference type="SAM" id="MobiDB-lite"/>
    </source>
</evidence>
<protein>
    <submittedName>
        <fullName evidence="2">Uncharacterized protein</fullName>
    </submittedName>
</protein>
<organism evidence="2">
    <name type="scientific">marine sediment metagenome</name>
    <dbReference type="NCBI Taxonomy" id="412755"/>
    <lineage>
        <taxon>unclassified sequences</taxon>
        <taxon>metagenomes</taxon>
        <taxon>ecological metagenomes</taxon>
    </lineage>
</organism>
<proteinExistence type="predicted"/>
<comment type="caution">
    <text evidence="2">The sequence shown here is derived from an EMBL/GenBank/DDBJ whole genome shotgun (WGS) entry which is preliminary data.</text>
</comment>
<name>A0A0F9LKB8_9ZZZZ</name>
<accession>A0A0F9LKB8</accession>
<feature type="region of interest" description="Disordered" evidence="1">
    <location>
        <begin position="106"/>
        <end position="161"/>
    </location>
</feature>
<sequence>MAPSKPWLKLWVDSLLGLKSLDLSLAETGAWWKLYAFGHYLGHSGRLTRENDRPYTLPAIMEALHITRRADMATFQQMLDKQLDSGLLRWEAQVLVIAGYDDEQSRAPSAQKEAVRDRVSRHRAAKKQANQHEPVTDSALPDVTSQPQSEPESLEDGNTDVTDVTALPSASVSVSALKSLSFGSFLSACRVDVSSIIENEGDTQSQHDQIQAWLADYGREVGFEIGKEWPVPEGRIDLVWRVGDEVVAAFEIDRRSPKAKSLAKLQGLNASWKCIILRSKRDAISQEQGVQVIEVTEQLSAKPRATAG</sequence>
<evidence type="ECO:0000313" key="2">
    <source>
        <dbReference type="EMBL" id="KKM95479.1"/>
    </source>
</evidence>
<dbReference type="EMBL" id="LAZR01006003">
    <property type="protein sequence ID" value="KKM95479.1"/>
    <property type="molecule type" value="Genomic_DNA"/>
</dbReference>
<dbReference type="AlphaFoldDB" id="A0A0F9LKB8"/>
<gene>
    <name evidence="2" type="ORF">LCGC14_1187770</name>
</gene>